<comment type="caution">
    <text evidence="2">The sequence shown here is derived from an EMBL/GenBank/DDBJ whole genome shotgun (WGS) entry which is preliminary data.</text>
</comment>
<dbReference type="OrthoDB" id="3685327at2759"/>
<proteinExistence type="predicted"/>
<keyword evidence="3" id="KW-1185">Reference proteome</keyword>
<name>A0A369J2T6_HYPMA</name>
<organism evidence="2 3">
    <name type="scientific">Hypsizygus marmoreus</name>
    <name type="common">White beech mushroom</name>
    <name type="synonym">Agaricus marmoreus</name>
    <dbReference type="NCBI Taxonomy" id="39966"/>
    <lineage>
        <taxon>Eukaryota</taxon>
        <taxon>Fungi</taxon>
        <taxon>Dikarya</taxon>
        <taxon>Basidiomycota</taxon>
        <taxon>Agaricomycotina</taxon>
        <taxon>Agaricomycetes</taxon>
        <taxon>Agaricomycetidae</taxon>
        <taxon>Agaricales</taxon>
        <taxon>Tricholomatineae</taxon>
        <taxon>Lyophyllaceae</taxon>
        <taxon>Hypsizygus</taxon>
    </lineage>
</organism>
<sequence length="187" mass="20238">MKFSLTKSLLVAYGIAATATLAMPVYTTDSTLSLRAPSSFETFDTRESAFDLQERQAGAVVEAGAEVIKLITGVVAGIKAGIAADKNKRSQFTQDLVKDLSSKNPAFNYVICHTKHTTAFDGAKGTDWGHSHQEFDIKIGGTVGYEIYWAKSGKFTRQGDGGYLNWAYIGNVKSKSPDGKEIVFGPR</sequence>
<feature type="domain" description="DUF7888" evidence="1">
    <location>
        <begin position="61"/>
        <end position="171"/>
    </location>
</feature>
<dbReference type="InParanoid" id="A0A369J2T6"/>
<protein>
    <recommendedName>
        <fullName evidence="1">DUF7888 domain-containing protein</fullName>
    </recommendedName>
</protein>
<dbReference type="STRING" id="39966.A0A369J2T6"/>
<dbReference type="InterPro" id="IPR057210">
    <property type="entry name" value="DUF7888"/>
</dbReference>
<dbReference type="EMBL" id="LUEZ02000095">
    <property type="protein sequence ID" value="RDB14947.1"/>
    <property type="molecule type" value="Genomic_DNA"/>
</dbReference>
<accession>A0A369J2T6</accession>
<evidence type="ECO:0000313" key="3">
    <source>
        <dbReference type="Proteomes" id="UP000076154"/>
    </source>
</evidence>
<dbReference type="Proteomes" id="UP000076154">
    <property type="component" value="Unassembled WGS sequence"/>
</dbReference>
<gene>
    <name evidence="2" type="ORF">Hypma_016157</name>
</gene>
<reference evidence="2" key="1">
    <citation type="submission" date="2018-04" db="EMBL/GenBank/DDBJ databases">
        <title>Whole genome sequencing of Hypsizygus marmoreus.</title>
        <authorList>
            <person name="Choi I.-G."/>
            <person name="Min B."/>
            <person name="Kim J.-G."/>
            <person name="Kim S."/>
            <person name="Oh Y.-L."/>
            <person name="Kong W.-S."/>
            <person name="Park H."/>
            <person name="Jeong J."/>
            <person name="Song E.-S."/>
        </authorList>
    </citation>
    <scope>NUCLEOTIDE SEQUENCE [LARGE SCALE GENOMIC DNA]</scope>
    <source>
        <strain evidence="2">51987-8</strain>
    </source>
</reference>
<evidence type="ECO:0000313" key="2">
    <source>
        <dbReference type="EMBL" id="RDB14947.1"/>
    </source>
</evidence>
<evidence type="ECO:0000259" key="1">
    <source>
        <dbReference type="Pfam" id="PF25411"/>
    </source>
</evidence>
<dbReference type="AlphaFoldDB" id="A0A369J2T6"/>
<dbReference type="Pfam" id="PF25411">
    <property type="entry name" value="DUF7888"/>
    <property type="match status" value="1"/>
</dbReference>